<evidence type="ECO:0000313" key="5">
    <source>
        <dbReference type="Proteomes" id="UP001055247"/>
    </source>
</evidence>
<name>A0AAV4ZWP3_9HYPH</name>
<accession>A0AAV4ZWP3</accession>
<dbReference type="PANTHER" id="PTHR46696:SF1">
    <property type="entry name" value="CYTOCHROME P450 YJIB-RELATED"/>
    <property type="match status" value="1"/>
</dbReference>
<gene>
    <name evidence="4" type="ORF">BHAOGJBA_6012</name>
</gene>
<comment type="caution">
    <text evidence="4">The sequence shown here is derived from an EMBL/GenBank/DDBJ whole genome shotgun (WGS) entry which is preliminary data.</text>
</comment>
<keyword evidence="3" id="KW-0479">Metal-binding</keyword>
<dbReference type="Pfam" id="PF00067">
    <property type="entry name" value="p450"/>
    <property type="match status" value="1"/>
</dbReference>
<protein>
    <recommendedName>
        <fullName evidence="6">Cytochrome P450</fullName>
    </recommendedName>
</protein>
<dbReference type="GO" id="GO:0020037">
    <property type="term" value="F:heme binding"/>
    <property type="evidence" value="ECO:0007669"/>
    <property type="project" value="InterPro"/>
</dbReference>
<evidence type="ECO:0000256" key="3">
    <source>
        <dbReference type="RuleBase" id="RU000461"/>
    </source>
</evidence>
<evidence type="ECO:0000256" key="2">
    <source>
        <dbReference type="ARBA" id="ARBA00010617"/>
    </source>
</evidence>
<dbReference type="SUPFAM" id="SSF48264">
    <property type="entry name" value="Cytochrome P450"/>
    <property type="match status" value="1"/>
</dbReference>
<dbReference type="EMBL" id="BPQO01000045">
    <property type="protein sequence ID" value="GJD92458.1"/>
    <property type="molecule type" value="Genomic_DNA"/>
</dbReference>
<dbReference type="AlphaFoldDB" id="A0AAV4ZWP3"/>
<proteinExistence type="inferred from homology"/>
<keyword evidence="3" id="KW-0503">Monooxygenase</keyword>
<dbReference type="Proteomes" id="UP001055247">
    <property type="component" value="Unassembled WGS sequence"/>
</dbReference>
<dbReference type="GO" id="GO:0005506">
    <property type="term" value="F:iron ion binding"/>
    <property type="evidence" value="ECO:0007669"/>
    <property type="project" value="InterPro"/>
</dbReference>
<comment type="cofactor">
    <cofactor evidence="1">
        <name>heme</name>
        <dbReference type="ChEBI" id="CHEBI:30413"/>
    </cofactor>
</comment>
<dbReference type="InterPro" id="IPR001128">
    <property type="entry name" value="Cyt_P450"/>
</dbReference>
<keyword evidence="3" id="KW-0408">Iron</keyword>
<evidence type="ECO:0008006" key="6">
    <source>
        <dbReference type="Google" id="ProtNLM"/>
    </source>
</evidence>
<reference evidence="4" key="2">
    <citation type="submission" date="2021-08" db="EMBL/GenBank/DDBJ databases">
        <authorList>
            <person name="Tani A."/>
            <person name="Ola A."/>
            <person name="Ogura Y."/>
            <person name="Katsura K."/>
            <person name="Hayashi T."/>
        </authorList>
    </citation>
    <scope>NUCLEOTIDE SEQUENCE</scope>
    <source>
        <strain evidence="4">DSM 16372</strain>
    </source>
</reference>
<dbReference type="InterPro" id="IPR017972">
    <property type="entry name" value="Cyt_P450_CS"/>
</dbReference>
<dbReference type="InterPro" id="IPR036396">
    <property type="entry name" value="Cyt_P450_sf"/>
</dbReference>
<keyword evidence="5" id="KW-1185">Reference proteome</keyword>
<evidence type="ECO:0000256" key="1">
    <source>
        <dbReference type="ARBA" id="ARBA00001971"/>
    </source>
</evidence>
<reference evidence="4" key="1">
    <citation type="journal article" date="2016" name="Front. Microbiol.">
        <title>Genome Sequence of the Piezophilic, Mesophilic Sulfate-Reducing Bacterium Desulfovibrio indicus J2T.</title>
        <authorList>
            <person name="Cao J."/>
            <person name="Maignien L."/>
            <person name="Shao Z."/>
            <person name="Alain K."/>
            <person name="Jebbar M."/>
        </authorList>
    </citation>
    <scope>NUCLEOTIDE SEQUENCE</scope>
    <source>
        <strain evidence="4">DSM 16372</strain>
    </source>
</reference>
<dbReference type="Gene3D" id="1.10.630.10">
    <property type="entry name" value="Cytochrome P450"/>
    <property type="match status" value="1"/>
</dbReference>
<dbReference type="GO" id="GO:0016705">
    <property type="term" value="F:oxidoreductase activity, acting on paired donors, with incorporation or reduction of molecular oxygen"/>
    <property type="evidence" value="ECO:0007669"/>
    <property type="project" value="InterPro"/>
</dbReference>
<dbReference type="PROSITE" id="PS00086">
    <property type="entry name" value="CYTOCHROME_P450"/>
    <property type="match status" value="1"/>
</dbReference>
<keyword evidence="3" id="KW-0349">Heme</keyword>
<sequence>MPVLRPVPPGLKARLKDRVTSWGLAQAPLVFGILRRVWPIFPLPGGGRLATLHDDVLQVFREDGGFGVPYRGKLDVIMGGHPFFLGLGEGAEYRRQTETLRKAVRPDDVPALAATVEKRCGEILGASAGRIEVVDDLVRAVTFEVLGSYFGITDPPCASLSECATRLFEFQFADAGNDPSLRAEVDVFAPALRAHIDDLIHARRNSGTFGNDVLGRLLVAQESDSYISDAMIRTWLMGLVVGGPPQPPMVVPQALEQLLRRPAALAGAQRAAEADDDAALAGYVFEAMRFDPLGPALPRVALEDCVLASGTRRATRIRKGATVLAAFSSAMFDHNRVPDPRRFDPRRLPHEYIHFGHGLHTCFGLHINRILLPLMLKGLLKRRGLRRAPGPEGRLSKRGLFADRLVVHFEPEPTDQARSRSTSAQVELTP</sequence>
<dbReference type="PANTHER" id="PTHR46696">
    <property type="entry name" value="P450, PUTATIVE (EUROFUNG)-RELATED"/>
    <property type="match status" value="1"/>
</dbReference>
<keyword evidence="3" id="KW-0560">Oxidoreductase</keyword>
<comment type="similarity">
    <text evidence="2 3">Belongs to the cytochrome P450 family.</text>
</comment>
<evidence type="ECO:0000313" key="4">
    <source>
        <dbReference type="EMBL" id="GJD92458.1"/>
    </source>
</evidence>
<organism evidence="4 5">
    <name type="scientific">Methylobacterium hispanicum</name>
    <dbReference type="NCBI Taxonomy" id="270350"/>
    <lineage>
        <taxon>Bacteria</taxon>
        <taxon>Pseudomonadati</taxon>
        <taxon>Pseudomonadota</taxon>
        <taxon>Alphaproteobacteria</taxon>
        <taxon>Hyphomicrobiales</taxon>
        <taxon>Methylobacteriaceae</taxon>
        <taxon>Methylobacterium</taxon>
    </lineage>
</organism>
<dbReference type="GO" id="GO:0004497">
    <property type="term" value="F:monooxygenase activity"/>
    <property type="evidence" value="ECO:0007669"/>
    <property type="project" value="UniProtKB-KW"/>
</dbReference>
<dbReference type="RefSeq" id="WP_238232022.1">
    <property type="nucleotide sequence ID" value="NZ_BPQO01000045.1"/>
</dbReference>